<keyword evidence="3" id="KW-1185">Reference proteome</keyword>
<dbReference type="Pfam" id="PF01494">
    <property type="entry name" value="FAD_binding_3"/>
    <property type="match status" value="1"/>
</dbReference>
<dbReference type="GO" id="GO:0071949">
    <property type="term" value="F:FAD binding"/>
    <property type="evidence" value="ECO:0007669"/>
    <property type="project" value="InterPro"/>
</dbReference>
<dbReference type="PANTHER" id="PTHR47469">
    <property type="entry name" value="MONOOXYGENASE-LIKE"/>
    <property type="match status" value="1"/>
</dbReference>
<protein>
    <recommendedName>
        <fullName evidence="1">FAD-binding domain-containing protein</fullName>
    </recommendedName>
</protein>
<feature type="domain" description="FAD-binding" evidence="1">
    <location>
        <begin position="20"/>
        <end position="177"/>
    </location>
</feature>
<evidence type="ECO:0000313" key="3">
    <source>
        <dbReference type="Proteomes" id="UP000190797"/>
    </source>
</evidence>
<name>A0A1U9ZYG2_9ACTN</name>
<dbReference type="KEGG" id="noa:BKM31_17185"/>
<dbReference type="PANTHER" id="PTHR47469:SF2">
    <property type="entry name" value="OS06G0597600 PROTEIN"/>
    <property type="match status" value="1"/>
</dbReference>
<dbReference type="Proteomes" id="UP000190797">
    <property type="component" value="Chromosome"/>
</dbReference>
<reference evidence="3" key="1">
    <citation type="journal article" date="2017" name="Med. Chem. Commun.">
        <title>Nonomuraea sp. ATCC 55076 harbours the largest actinomycete chromosome to date and the kistamicin biosynthetic gene cluster.</title>
        <authorList>
            <person name="Nazari B."/>
            <person name="Forneris C.C."/>
            <person name="Gibson M.I."/>
            <person name="Moon K."/>
            <person name="Schramma K.R."/>
            <person name="Seyedsayamdost M.R."/>
        </authorList>
    </citation>
    <scope>NUCLEOTIDE SEQUENCE [LARGE SCALE GENOMIC DNA]</scope>
    <source>
        <strain evidence="3">ATCC 55076</strain>
    </source>
</reference>
<gene>
    <name evidence="2" type="ORF">BKM31_17185</name>
</gene>
<sequence length="397" mass="43041">MITPVPPSPATPTGHSQPSIAIVGASITGPVLALLLHQAGFTRVSVLEAAPTPYAQSGGVIGLDHLSLATLEALGIPQHELVPFPSEHVTTIHITDRRETRRTQFVYPGRNTGWHQLNTALLTRLPDGWLHPGHRVRALHPGDDGTAVLDLTGAAPLHADLVVFADGRRSLGRRLLDPSRPLRYAGYVAWRGQRPEPQPNLCAFTRYEPHTSQFNLFPILRPDGTTALDWTFYLNMTAERFRYLTGYDPTHRTYLLPRQIGAAARTVVLSEAQRLLPPQAAAVIDATSDWNAAPVLDIDPPHRMIHRVGGARAILLGDALAPVRPHTARGANHGIHQAHGLAIALAQHLHHRADLTAALTAWQERCLPAVHHALHLGPYLGAAMGLGLQPSPEPVPA</sequence>
<dbReference type="InterPro" id="IPR002938">
    <property type="entry name" value="FAD-bd"/>
</dbReference>
<dbReference type="PRINTS" id="PR00420">
    <property type="entry name" value="RNGMNOXGNASE"/>
</dbReference>
<dbReference type="InterPro" id="IPR053212">
    <property type="entry name" value="DHP_3-monooxygenase"/>
</dbReference>
<dbReference type="SUPFAM" id="SSF51905">
    <property type="entry name" value="FAD/NAD(P)-binding domain"/>
    <property type="match status" value="1"/>
</dbReference>
<dbReference type="InterPro" id="IPR036188">
    <property type="entry name" value="FAD/NAD-bd_sf"/>
</dbReference>
<accession>A0A1U9ZYG2</accession>
<dbReference type="OrthoDB" id="3356051at2"/>
<dbReference type="EMBL" id="CP017717">
    <property type="protein sequence ID" value="AQZ62967.1"/>
    <property type="molecule type" value="Genomic_DNA"/>
</dbReference>
<proteinExistence type="predicted"/>
<dbReference type="AlphaFoldDB" id="A0A1U9ZYG2"/>
<dbReference type="SUPFAM" id="SSF54373">
    <property type="entry name" value="FAD-linked reductases, C-terminal domain"/>
    <property type="match status" value="1"/>
</dbReference>
<dbReference type="STRING" id="1909395.BKM31_17185"/>
<organism evidence="2 3">
    <name type="scientific">[Actinomadura] parvosata subsp. kistnae</name>
    <dbReference type="NCBI Taxonomy" id="1909395"/>
    <lineage>
        <taxon>Bacteria</taxon>
        <taxon>Bacillati</taxon>
        <taxon>Actinomycetota</taxon>
        <taxon>Actinomycetes</taxon>
        <taxon>Streptosporangiales</taxon>
        <taxon>Streptosporangiaceae</taxon>
        <taxon>Nonomuraea</taxon>
    </lineage>
</organism>
<dbReference type="Gene3D" id="3.30.9.30">
    <property type="match status" value="1"/>
</dbReference>
<dbReference type="RefSeq" id="WP_080039159.1">
    <property type="nucleotide sequence ID" value="NZ_CP017717.1"/>
</dbReference>
<evidence type="ECO:0000313" key="2">
    <source>
        <dbReference type="EMBL" id="AQZ62967.1"/>
    </source>
</evidence>
<dbReference type="Gene3D" id="3.50.50.60">
    <property type="entry name" value="FAD/NAD(P)-binding domain"/>
    <property type="match status" value="1"/>
</dbReference>
<evidence type="ECO:0000259" key="1">
    <source>
        <dbReference type="Pfam" id="PF01494"/>
    </source>
</evidence>